<evidence type="ECO:0000313" key="3">
    <source>
        <dbReference type="EMBL" id="MBO1830989.1"/>
    </source>
</evidence>
<organism evidence="2 5">
    <name type="scientific">Burkholderia contaminans</name>
    <dbReference type="NCBI Taxonomy" id="488447"/>
    <lineage>
        <taxon>Bacteria</taxon>
        <taxon>Pseudomonadati</taxon>
        <taxon>Pseudomonadota</taxon>
        <taxon>Betaproteobacteria</taxon>
        <taxon>Burkholderiales</taxon>
        <taxon>Burkholderiaceae</taxon>
        <taxon>Burkholderia</taxon>
        <taxon>Burkholderia cepacia complex</taxon>
    </lineage>
</organism>
<evidence type="ECO:0000313" key="6">
    <source>
        <dbReference type="Proteomes" id="UP000664048"/>
    </source>
</evidence>
<proteinExistence type="predicted"/>
<evidence type="ECO:0000313" key="2">
    <source>
        <dbReference type="EMBL" id="MBK1931201.1"/>
    </source>
</evidence>
<keyword evidence="1" id="KW-0812">Transmembrane</keyword>
<keyword evidence="1" id="KW-1133">Transmembrane helix</keyword>
<dbReference type="EMBL" id="CP090642">
    <property type="protein sequence ID" value="WFN22261.1"/>
    <property type="molecule type" value="Genomic_DNA"/>
</dbReference>
<evidence type="ECO:0000256" key="1">
    <source>
        <dbReference type="SAM" id="Phobius"/>
    </source>
</evidence>
<name>A0A1E3FQP2_9BURK</name>
<reference evidence="4 7" key="3">
    <citation type="submission" date="2021-12" db="EMBL/GenBank/DDBJ databases">
        <title>Genomic and phenotypic characterization of three Burkholderia contaminans isolates recovered from different sources.</title>
        <authorList>
            <person name="Lopez De Volder A."/>
            <person name="Fan Y."/>
            <person name="Nunvar J."/>
            <person name="Herrera T."/>
            <person name="Timp W."/>
            <person name="Degrossi J."/>
        </authorList>
    </citation>
    <scope>NUCLEOTIDE SEQUENCE [LARGE SCALE GENOMIC DNA]</scope>
    <source>
        <strain evidence="4 7">LMG 23361</strain>
    </source>
</reference>
<dbReference type="AlphaFoldDB" id="A0A1E3FQP2"/>
<dbReference type="EMBL" id="JAGEMX010000005">
    <property type="protein sequence ID" value="MBO1830989.1"/>
    <property type="molecule type" value="Genomic_DNA"/>
</dbReference>
<dbReference type="OrthoDB" id="6051357at2"/>
<feature type="transmembrane region" description="Helical" evidence="1">
    <location>
        <begin position="59"/>
        <end position="81"/>
    </location>
</feature>
<evidence type="ECO:0000313" key="4">
    <source>
        <dbReference type="EMBL" id="WFN22261.1"/>
    </source>
</evidence>
<dbReference type="RefSeq" id="WP_052760068.1">
    <property type="nucleotide sequence ID" value="NZ_AP018359.1"/>
</dbReference>
<keyword evidence="1" id="KW-0472">Membrane</keyword>
<reference evidence="2" key="1">
    <citation type="submission" date="2021-01" db="EMBL/GenBank/DDBJ databases">
        <title>Outbreak of Burkholderia contaminns endophthalmitis traced to a clinical ventilation system.</title>
        <authorList>
            <person name="Lipuma J."/>
            <person name="Spilker T."/>
            <person name="Kratholm J."/>
        </authorList>
    </citation>
    <scope>NUCLEOTIDE SEQUENCE</scope>
    <source>
        <strain evidence="2">HI4954</strain>
    </source>
</reference>
<dbReference type="GeneID" id="93194670"/>
<accession>A0A1E3FQP2</accession>
<reference evidence="3 6" key="2">
    <citation type="submission" date="2021-03" db="EMBL/GenBank/DDBJ databases">
        <title>Clinical course, treatment and visual outcome of an outbreak of Burkholderia contaminans endophthalmitis following cataract surgery.</title>
        <authorList>
            <person name="Lind C."/>
            <person name="Olsen K."/>
            <person name="Angelsen N.K."/>
            <person name="Krefting E.A."/>
            <person name="Fossen K."/>
            <person name="Gravningen K."/>
            <person name="Depoorter E."/>
            <person name="Vandamme P."/>
            <person name="Bertelsen G."/>
        </authorList>
    </citation>
    <scope>NUCLEOTIDE SEQUENCE [LARGE SCALE GENOMIC DNA]</scope>
    <source>
        <strain evidence="3 6">51242556</strain>
    </source>
</reference>
<dbReference type="EMBL" id="JAENIB010000005">
    <property type="protein sequence ID" value="MBK1931201.1"/>
    <property type="molecule type" value="Genomic_DNA"/>
</dbReference>
<dbReference type="Proteomes" id="UP001220209">
    <property type="component" value="Chromosome 3"/>
</dbReference>
<dbReference type="Proteomes" id="UP000611459">
    <property type="component" value="Unassembled WGS sequence"/>
</dbReference>
<keyword evidence="6" id="KW-1185">Reference proteome</keyword>
<evidence type="ECO:0000313" key="7">
    <source>
        <dbReference type="Proteomes" id="UP001220209"/>
    </source>
</evidence>
<feature type="transmembrane region" description="Helical" evidence="1">
    <location>
        <begin position="96"/>
        <end position="117"/>
    </location>
</feature>
<sequence length="360" mass="40728">MSLLRPTLPEKENGTYFILPKAGEPPQVGAEADAWQMVAKINPAYLEFSKTARTTHKSFGLFASVWGGGGLGFLGMLPMVACSWMEVDKNGWDLPIIGTLILAICLWFAIGVPLRLLHRPHSPILLSRRLRRFYQWQGKKGGWTALDYDQVVPYVTRVTAVSPTGTVTSFFLDVGVLKPGTRKVTRFIRLSDPAIAVLPPAELWEFVRAYMDGPSEKVPPIEYRIPEGQEHGIHARMDRDLNPGMVDKEHRLKPGMFYKVYFASEAMVGYWSDRLIPWMERRAPRPPMPAELAEAMHWEGENPYRMNPPSDIEQKAIDGQLPHMNRRWFIGMLLSTLMWGGTFVGMVAVGWWMAFDPSLG</sequence>
<feature type="transmembrane region" description="Helical" evidence="1">
    <location>
        <begin position="328"/>
        <end position="354"/>
    </location>
</feature>
<evidence type="ECO:0000313" key="5">
    <source>
        <dbReference type="Proteomes" id="UP000611459"/>
    </source>
</evidence>
<gene>
    <name evidence="3" type="ORF">J4M89_16580</name>
    <name evidence="2" type="ORF">JIN94_15040</name>
    <name evidence="4" type="ORF">LXE91_36835</name>
</gene>
<protein>
    <submittedName>
        <fullName evidence="2">Uncharacterized protein</fullName>
    </submittedName>
</protein>
<dbReference type="Proteomes" id="UP000664048">
    <property type="component" value="Unassembled WGS sequence"/>
</dbReference>